<reference evidence="3 4" key="1">
    <citation type="submission" date="2016-10" db="EMBL/GenBank/DDBJ databases">
        <authorList>
            <person name="Varghese N."/>
            <person name="Submissions S."/>
        </authorList>
    </citation>
    <scope>NUCLEOTIDE SEQUENCE [LARGE SCALE GENOMIC DNA]</scope>
    <source>
        <strain evidence="3 4">DSM 1361</strain>
    </source>
</reference>
<sequence>MTDNNDFDAEELFRHSIESIPVSEDDYLVPVDDGHDFCCEDLPFIYSQDSGVIPQVSPSGRASGYAYPAAVAPEGRQQNSDYASGGRQRSGDRQSSAGSSSDVTYLNVPFSEKDEAKSLGARWDKNVKKWYVPAGVALEDFSRWM</sequence>
<dbReference type="InterPro" id="IPR043764">
    <property type="entry name" value="DUF5710"/>
</dbReference>
<dbReference type="EMBL" id="FOXF01000007">
    <property type="protein sequence ID" value="SFP16981.1"/>
    <property type="molecule type" value="Genomic_DNA"/>
</dbReference>
<dbReference type="Proteomes" id="UP000243745">
    <property type="component" value="Unassembled WGS sequence"/>
</dbReference>
<evidence type="ECO:0000259" key="2">
    <source>
        <dbReference type="Pfam" id="PF18974"/>
    </source>
</evidence>
<keyword evidence="4" id="KW-1185">Reference proteome</keyword>
<proteinExistence type="predicted"/>
<gene>
    <name evidence="3" type="ORF">SAMN02910344_00610</name>
</gene>
<organism evidence="3 4">
    <name type="scientific">Ruminobacter amylophilus</name>
    <dbReference type="NCBI Taxonomy" id="867"/>
    <lineage>
        <taxon>Bacteria</taxon>
        <taxon>Pseudomonadati</taxon>
        <taxon>Pseudomonadota</taxon>
        <taxon>Gammaproteobacteria</taxon>
        <taxon>Aeromonadales</taxon>
        <taxon>Succinivibrionaceae</taxon>
        <taxon>Ruminobacter</taxon>
    </lineage>
</organism>
<protein>
    <recommendedName>
        <fullName evidence="2">DUF5710 domain-containing protein</fullName>
    </recommendedName>
</protein>
<accession>A0A662ZFH5</accession>
<name>A0A662ZFH5_9GAMM</name>
<dbReference type="OrthoDB" id="9792687at2"/>
<evidence type="ECO:0000256" key="1">
    <source>
        <dbReference type="SAM" id="MobiDB-lite"/>
    </source>
</evidence>
<feature type="domain" description="DUF5710" evidence="2">
    <location>
        <begin position="104"/>
        <end position="145"/>
    </location>
</feature>
<evidence type="ECO:0000313" key="3">
    <source>
        <dbReference type="EMBL" id="SFP16981.1"/>
    </source>
</evidence>
<evidence type="ECO:0000313" key="4">
    <source>
        <dbReference type="Proteomes" id="UP000243745"/>
    </source>
</evidence>
<feature type="compositionally biased region" description="Low complexity" evidence="1">
    <location>
        <begin position="83"/>
        <end position="102"/>
    </location>
</feature>
<dbReference type="Pfam" id="PF18974">
    <property type="entry name" value="DUF5710"/>
    <property type="match status" value="1"/>
</dbReference>
<dbReference type="AlphaFoldDB" id="A0A662ZFH5"/>
<dbReference type="RefSeq" id="WP_093140815.1">
    <property type="nucleotide sequence ID" value="NZ_FOXF01000007.1"/>
</dbReference>
<feature type="region of interest" description="Disordered" evidence="1">
    <location>
        <begin position="64"/>
        <end position="104"/>
    </location>
</feature>